<dbReference type="RefSeq" id="WP_407030458.1">
    <property type="nucleotide sequence ID" value="NZ_JAQGEF010000004.1"/>
</dbReference>
<reference evidence="1 2" key="1">
    <citation type="submission" date="2022-12" db="EMBL/GenBank/DDBJ databases">
        <title>Chitinophagaceae gen. sp. nov., a new member of the family Chitinophagaceae, isolated from soil in a chemical factory.</title>
        <authorList>
            <person name="Ke Z."/>
        </authorList>
    </citation>
    <scope>NUCLEOTIDE SEQUENCE [LARGE SCALE GENOMIC DNA]</scope>
    <source>
        <strain evidence="1 2">LY-5</strain>
    </source>
</reference>
<organism evidence="1 2">
    <name type="scientific">Polluticaenibacter yanchengensis</name>
    <dbReference type="NCBI Taxonomy" id="3014562"/>
    <lineage>
        <taxon>Bacteria</taxon>
        <taxon>Pseudomonadati</taxon>
        <taxon>Bacteroidota</taxon>
        <taxon>Chitinophagia</taxon>
        <taxon>Chitinophagales</taxon>
        <taxon>Chitinophagaceae</taxon>
        <taxon>Polluticaenibacter</taxon>
    </lineage>
</organism>
<evidence type="ECO:0000313" key="1">
    <source>
        <dbReference type="EMBL" id="MDA3614131.1"/>
    </source>
</evidence>
<dbReference type="EMBL" id="JAQGEF010000004">
    <property type="protein sequence ID" value="MDA3614131.1"/>
    <property type="molecule type" value="Genomic_DNA"/>
</dbReference>
<gene>
    <name evidence="1" type="ORF">O3P16_04890</name>
</gene>
<evidence type="ECO:0000313" key="2">
    <source>
        <dbReference type="Proteomes" id="UP001210231"/>
    </source>
</evidence>
<name>A0ABT4UH58_9BACT</name>
<evidence type="ECO:0008006" key="3">
    <source>
        <dbReference type="Google" id="ProtNLM"/>
    </source>
</evidence>
<keyword evidence="2" id="KW-1185">Reference proteome</keyword>
<sequence>MLENLLQLIKEVGQEQVVENTDIPDNDNDNVMAMAAESVTGVMQQELANGRAEDVLKMFQTNSSAQIMSSPVAQNIQSNFIDNITSKLGINKNVAMGLAATLIPIIISKLVKKTNSTSEADSGFDLTKLIGSLTGGGNNGGIDIASLISQFTGNKQNGGGGIADIISQFTGGNQTNNQQQSGGIGDLIKGFFGK</sequence>
<dbReference type="Proteomes" id="UP001210231">
    <property type="component" value="Unassembled WGS sequence"/>
</dbReference>
<proteinExistence type="predicted"/>
<comment type="caution">
    <text evidence="1">The sequence shown here is derived from an EMBL/GenBank/DDBJ whole genome shotgun (WGS) entry which is preliminary data.</text>
</comment>
<protein>
    <recommendedName>
        <fullName evidence="3">DUF937 domain-containing protein</fullName>
    </recommendedName>
</protein>
<accession>A0ABT4UH58</accession>